<protein>
    <submittedName>
        <fullName evidence="1">Uncharacterized protein</fullName>
    </submittedName>
</protein>
<accession>A0ABD2CPC8</accession>
<evidence type="ECO:0000313" key="1">
    <source>
        <dbReference type="EMBL" id="KAL2746659.1"/>
    </source>
</evidence>
<reference evidence="1 2" key="1">
    <citation type="journal article" date="2024" name="Ann. Entomol. Soc. Am.">
        <title>Genomic analyses of the southern and eastern yellowjacket wasps (Hymenoptera: Vespidae) reveal evolutionary signatures of social life.</title>
        <authorList>
            <person name="Catto M.A."/>
            <person name="Caine P.B."/>
            <person name="Orr S.E."/>
            <person name="Hunt B.G."/>
            <person name="Goodisman M.A.D."/>
        </authorList>
    </citation>
    <scope>NUCLEOTIDE SEQUENCE [LARGE SCALE GENOMIC DNA]</scope>
    <source>
        <strain evidence="1">232</strain>
        <tissue evidence="1">Head and thorax</tissue>
    </source>
</reference>
<comment type="caution">
    <text evidence="1">The sequence shown here is derived from an EMBL/GenBank/DDBJ whole genome shotgun (WGS) entry which is preliminary data.</text>
</comment>
<evidence type="ECO:0000313" key="2">
    <source>
        <dbReference type="Proteomes" id="UP001607303"/>
    </source>
</evidence>
<proteinExistence type="predicted"/>
<keyword evidence="2" id="KW-1185">Reference proteome</keyword>
<sequence length="167" mass="18937">MASTIFYDPYYRSHLPYYYGKGSLYLLHNGQFVRIATRVEAVAAFVAATEAAVLLMIRWWRCRWCVEGICLRRSGRSARPSASARRYSSSRRKLPFVAHPLMRRWQLGGLKEGAFQGYPAASFPPSPKIQRVSSSASESNLLVVIFDANRKVRSAIKIIEDGDEDDE</sequence>
<name>A0ABD2CPC8_VESMC</name>
<gene>
    <name evidence="1" type="ORF">V1477_005029</name>
</gene>
<dbReference type="Proteomes" id="UP001607303">
    <property type="component" value="Unassembled WGS sequence"/>
</dbReference>
<dbReference type="AlphaFoldDB" id="A0ABD2CPC8"/>
<dbReference type="EMBL" id="JAYRBN010000037">
    <property type="protein sequence ID" value="KAL2746659.1"/>
    <property type="molecule type" value="Genomic_DNA"/>
</dbReference>
<organism evidence="1 2">
    <name type="scientific">Vespula maculifrons</name>
    <name type="common">Eastern yellow jacket</name>
    <name type="synonym">Wasp</name>
    <dbReference type="NCBI Taxonomy" id="7453"/>
    <lineage>
        <taxon>Eukaryota</taxon>
        <taxon>Metazoa</taxon>
        <taxon>Ecdysozoa</taxon>
        <taxon>Arthropoda</taxon>
        <taxon>Hexapoda</taxon>
        <taxon>Insecta</taxon>
        <taxon>Pterygota</taxon>
        <taxon>Neoptera</taxon>
        <taxon>Endopterygota</taxon>
        <taxon>Hymenoptera</taxon>
        <taxon>Apocrita</taxon>
        <taxon>Aculeata</taxon>
        <taxon>Vespoidea</taxon>
        <taxon>Vespidae</taxon>
        <taxon>Vespinae</taxon>
        <taxon>Vespula</taxon>
    </lineage>
</organism>